<evidence type="ECO:0000259" key="14">
    <source>
        <dbReference type="PROSITE" id="PS51761"/>
    </source>
</evidence>
<dbReference type="InterPro" id="IPR013320">
    <property type="entry name" value="ConA-like_dom_sf"/>
</dbReference>
<dbReference type="Pfam" id="PF01522">
    <property type="entry name" value="Polysacc_deac_1"/>
    <property type="match status" value="1"/>
</dbReference>
<dbReference type="PROSITE" id="PS00776">
    <property type="entry name" value="GH11_1"/>
    <property type="match status" value="1"/>
</dbReference>
<dbReference type="CDD" id="cd14256">
    <property type="entry name" value="Dockerin_I"/>
    <property type="match status" value="1"/>
</dbReference>
<dbReference type="SUPFAM" id="SSF51445">
    <property type="entry name" value="(Trans)glycosidases"/>
    <property type="match status" value="1"/>
</dbReference>
<dbReference type="SUPFAM" id="SSF49785">
    <property type="entry name" value="Galactose-binding domain-like"/>
    <property type="match status" value="2"/>
</dbReference>
<dbReference type="PRINTS" id="PR00134">
    <property type="entry name" value="GLHYDRLASE10"/>
</dbReference>
<dbReference type="InterPro" id="IPR013319">
    <property type="entry name" value="GH11/12"/>
</dbReference>
<dbReference type="Gene3D" id="1.10.1330.10">
    <property type="entry name" value="Dockerin domain"/>
    <property type="match status" value="1"/>
</dbReference>
<feature type="region of interest" description="Disordered" evidence="10">
    <location>
        <begin position="424"/>
        <end position="466"/>
    </location>
</feature>
<evidence type="ECO:0000256" key="10">
    <source>
        <dbReference type="SAM" id="MobiDB-lite"/>
    </source>
</evidence>
<feature type="compositionally biased region" description="Low complexity" evidence="10">
    <location>
        <begin position="940"/>
        <end position="954"/>
    </location>
</feature>
<keyword evidence="6 7" id="KW-0624">Polysaccharide degradation</keyword>
<dbReference type="Pfam" id="PF02018">
    <property type="entry name" value="CBM_4_9"/>
    <property type="match status" value="2"/>
</dbReference>
<dbReference type="InterPro" id="IPR003305">
    <property type="entry name" value="CenC_carb-bd"/>
</dbReference>
<feature type="region of interest" description="Disordered" evidence="10">
    <location>
        <begin position="940"/>
        <end position="964"/>
    </location>
</feature>
<dbReference type="EMBL" id="QGDI01000009">
    <property type="protein sequence ID" value="PWJ11623.1"/>
    <property type="molecule type" value="Genomic_DNA"/>
</dbReference>
<organism evidence="16 17">
    <name type="scientific">Ruminococcus flavefaciens</name>
    <dbReference type="NCBI Taxonomy" id="1265"/>
    <lineage>
        <taxon>Bacteria</taxon>
        <taxon>Bacillati</taxon>
        <taxon>Bacillota</taxon>
        <taxon>Clostridia</taxon>
        <taxon>Eubacteriales</taxon>
        <taxon>Oscillospiraceae</taxon>
        <taxon>Ruminococcus</taxon>
    </lineage>
</organism>
<dbReference type="Proteomes" id="UP000245720">
    <property type="component" value="Unassembled WGS sequence"/>
</dbReference>
<dbReference type="PROSITE" id="PS00591">
    <property type="entry name" value="GH10_1"/>
    <property type="match status" value="1"/>
</dbReference>
<dbReference type="InterPro" id="IPR031158">
    <property type="entry name" value="GH10_AS"/>
</dbReference>
<dbReference type="RefSeq" id="WP_109727122.1">
    <property type="nucleotide sequence ID" value="NZ_QGDI01000009.1"/>
</dbReference>
<dbReference type="SUPFAM" id="SSF49899">
    <property type="entry name" value="Concanavalin A-like lectins/glucanases"/>
    <property type="match status" value="1"/>
</dbReference>
<evidence type="ECO:0000256" key="2">
    <source>
        <dbReference type="ARBA" id="ARBA00022737"/>
    </source>
</evidence>
<dbReference type="Pfam" id="PF00457">
    <property type="entry name" value="Glyco_hydro_11"/>
    <property type="match status" value="1"/>
</dbReference>
<dbReference type="GO" id="GO:0031176">
    <property type="term" value="F:endo-1,4-beta-xylanase activity"/>
    <property type="evidence" value="ECO:0007669"/>
    <property type="project" value="UniProtKB-UniRule"/>
</dbReference>
<dbReference type="SUPFAM" id="SSF88713">
    <property type="entry name" value="Glycoside hydrolase/deacetylase"/>
    <property type="match status" value="1"/>
</dbReference>
<dbReference type="SMART" id="SM00633">
    <property type="entry name" value="Glyco_10"/>
    <property type="match status" value="1"/>
</dbReference>
<feature type="region of interest" description="Disordered" evidence="10">
    <location>
        <begin position="245"/>
        <end position="271"/>
    </location>
</feature>
<feature type="active site" description="Proton donor" evidence="7">
    <location>
        <position position="232"/>
    </location>
</feature>
<feature type="domain" description="NodB homology" evidence="12">
    <location>
        <begin position="1138"/>
        <end position="1323"/>
    </location>
</feature>
<evidence type="ECO:0000313" key="16">
    <source>
        <dbReference type="EMBL" id="PWJ11623.1"/>
    </source>
</evidence>
<comment type="caution">
    <text evidence="16">The sequence shown here is derived from an EMBL/GenBank/DDBJ whole genome shotgun (WGS) entry which is preliminary data.</text>
</comment>
<feature type="domain" description="Dockerin" evidence="15">
    <location>
        <begin position="848"/>
        <end position="919"/>
    </location>
</feature>
<comment type="similarity">
    <text evidence="7">Belongs to the glycosyl hydrolase 11 (cellulase G) family.</text>
</comment>
<dbReference type="EC" id="3.2.1.8" evidence="9"/>
<comment type="pathway">
    <text evidence="7">Glycan degradation; xylan degradation.</text>
</comment>
<evidence type="ECO:0000259" key="12">
    <source>
        <dbReference type="PROSITE" id="PS51677"/>
    </source>
</evidence>
<dbReference type="InterPro" id="IPR002509">
    <property type="entry name" value="NODB_dom"/>
</dbReference>
<dbReference type="Gene3D" id="2.60.120.260">
    <property type="entry name" value="Galactose-binding domain-like"/>
    <property type="match status" value="2"/>
</dbReference>
<dbReference type="InterPro" id="IPR018208">
    <property type="entry name" value="GH11_AS_1"/>
</dbReference>
<sequence length="1345" mass="144992">MKFRGVKRAALGFVASIVCVSSVPFTAFNAAAGQTYTLNGAGQHKGTGPDGYSYEIWAADTNQPSSMTLGDNGTFTTKWNCAGPSGNFLARRGIDMGSTKKFQDYGGITCDFDVNWSASSSGNSRLCIYGWTQNPLVEYYIVEDWKNWCPPNGSPGAGSPLGTVSLDGANYYIYKENRNSYTIEGNKPFVQYFSVRSSGRTKGTISVSKHFEAWESKGLQMGKMYEVAFNVEGWESNGEASVNKNTITLGKEPDPEPTPTPTPTVEPDTNGNYFQSTFESGTGGWTARSSGSTKVAVTSDVSYDGSKALAVTGRTAEWNGAAIELDSAAFVPGETYSFSVGVLQKSGSTVPMQLSLQQGDGDSASYTSIAKVDAKSGEWTKLENTSFKIPSNSGTMTLYVETPQDSGELTDFYIDVAQGSKSGVKSSVVTGQGKVGSSSDPGSVDPGTTDPVPTVSSGSTGHANRDYTYTKGGSGFKDHAGHLFRLGTSVSQYELNSGNTGKDFILKNYNSITCENEMKPDSTVKGVNGTDVTISLNDAKPALDFASKNGLGVRGHTFVWYQQTPEFFFKDGNGYASKATMDKRLENMIKNTFSAIKSQYPNLKLYAYDVCNELFINDGGGMRDTLENGGEMWGTKQGSRWVSIYGKDNPEYIINAFKYARQYAPPTCKLYMNDFNEYMPKKRMDLYNMAKKIMAEGDYIDGIGMQSHLSDRYPSASEYEEAIELFASLGLDVQVTELDITNELGGNDKAYPQIFQKIADHANNISSVTLWGTTDERSWRKDQNGGSPLPFSNYQPKSFYNEILSILDKTPPVTTAGGQTPVTTTTTTSVTPTIVTQVIDEKEELNKKVSKWGDANNDGTTELADAIYIMQALANPNKYSLTDQGKYNGDVYEAGEGITANDALAIQKKLLGLINTLPESYSSKLSTKVVTVTGNTPQVQTTTTKSQQTVVTNTPSSAGKGSINSNFDSGAGSWSARSASVAATSDAYYGSSGKALEVSGRSQEWNGAAISLGSDFKVGETYSVSLAALQVAKDNATIQISLQQGEGDSASYTSIAKAECKKGTWTKIENTSFTIPDNSGDMILYVETVQDSGDLMDFYIDNVVVAAEGTKSSVTTGGQGKVPEPKTVTTPGVDTSKKLCAIAFDDGASASSRTDPAYRIMDALIKNNMTATFFYVSDWIKTNEQVKFAYQNGMEVANHTKSHPEGGLSKLSSDQIRYQWSECNSKLKSIIGTEPSHLMRLPYLDGGGQVTTALYDVPLIDCAIDTRDWSNASKDQIVQTIKNAANDGSLQGAIVLCHENYATTAAAMEEVLPWLAQNGYQNVTISDMAAAKGKTLQGGVIYKRV</sequence>
<keyword evidence="4 7" id="KW-0119">Carbohydrate metabolism</keyword>
<name>A0A315XX68_RUMFL</name>
<evidence type="ECO:0000313" key="17">
    <source>
        <dbReference type="Proteomes" id="UP000245720"/>
    </source>
</evidence>
<feature type="compositionally biased region" description="Polar residues" evidence="10">
    <location>
        <begin position="955"/>
        <end position="964"/>
    </location>
</feature>
<protein>
    <recommendedName>
        <fullName evidence="9">Beta-xylanase</fullName>
        <ecNumber evidence="9">3.2.1.8</ecNumber>
    </recommendedName>
</protein>
<feature type="chain" id="PRO_5016269777" description="Beta-xylanase" evidence="11">
    <location>
        <begin position="31"/>
        <end position="1345"/>
    </location>
</feature>
<evidence type="ECO:0000259" key="13">
    <source>
        <dbReference type="PROSITE" id="PS51760"/>
    </source>
</evidence>
<comment type="catalytic activity">
    <reaction evidence="7 9">
        <text>Endohydrolysis of (1-&gt;4)-beta-D-xylosidic linkages in xylans.</text>
        <dbReference type="EC" id="3.2.1.8"/>
    </reaction>
</comment>
<keyword evidence="7 16" id="KW-0858">Xylan degradation</keyword>
<dbReference type="InterPro" id="IPR001000">
    <property type="entry name" value="GH10_dom"/>
</dbReference>
<dbReference type="PROSITE" id="PS51677">
    <property type="entry name" value="NODB"/>
    <property type="match status" value="1"/>
</dbReference>
<dbReference type="Gene3D" id="2.60.120.180">
    <property type="match status" value="1"/>
</dbReference>
<dbReference type="InterPro" id="IPR011330">
    <property type="entry name" value="Glyco_hydro/deAcase_b/a-brl"/>
</dbReference>
<dbReference type="Gene3D" id="3.20.20.80">
    <property type="entry name" value="Glycosidases"/>
    <property type="match status" value="1"/>
</dbReference>
<evidence type="ECO:0000256" key="7">
    <source>
        <dbReference type="PROSITE-ProRule" id="PRU01097"/>
    </source>
</evidence>
<feature type="active site" description="Nucleophile" evidence="7">
    <location>
        <position position="138"/>
    </location>
</feature>
<feature type="signal peptide" evidence="11">
    <location>
        <begin position="1"/>
        <end position="30"/>
    </location>
</feature>
<evidence type="ECO:0000256" key="9">
    <source>
        <dbReference type="RuleBase" id="RU361174"/>
    </source>
</evidence>
<evidence type="ECO:0000256" key="5">
    <source>
        <dbReference type="ARBA" id="ARBA00023295"/>
    </source>
</evidence>
<feature type="domain" description="GH11" evidence="14">
    <location>
        <begin position="40"/>
        <end position="245"/>
    </location>
</feature>
<keyword evidence="5 7" id="KW-0326">Glycosidase</keyword>
<dbReference type="PROSITE" id="PS51761">
    <property type="entry name" value="GH11_3"/>
    <property type="match status" value="1"/>
</dbReference>
<reference evidence="16 17" key="1">
    <citation type="submission" date="2018-05" db="EMBL/GenBank/DDBJ databases">
        <title>The Hungate 1000. A catalogue of reference genomes from the rumen microbiome.</title>
        <authorList>
            <person name="Kelly W."/>
        </authorList>
    </citation>
    <scope>NUCLEOTIDE SEQUENCE [LARGE SCALE GENOMIC DNA]</scope>
    <source>
        <strain evidence="16 17">SAb67</strain>
    </source>
</reference>
<dbReference type="InterPro" id="IPR033123">
    <property type="entry name" value="GH11_dom"/>
</dbReference>
<evidence type="ECO:0000256" key="4">
    <source>
        <dbReference type="ARBA" id="ARBA00023277"/>
    </source>
</evidence>
<dbReference type="InterPro" id="IPR017853">
    <property type="entry name" value="GH"/>
</dbReference>
<dbReference type="InterPro" id="IPR016134">
    <property type="entry name" value="Dockerin_dom"/>
</dbReference>
<evidence type="ECO:0000256" key="6">
    <source>
        <dbReference type="ARBA" id="ARBA00023326"/>
    </source>
</evidence>
<dbReference type="GO" id="GO:0016810">
    <property type="term" value="F:hydrolase activity, acting on carbon-nitrogen (but not peptide) bonds"/>
    <property type="evidence" value="ECO:0007669"/>
    <property type="project" value="InterPro"/>
</dbReference>
<dbReference type="InterPro" id="IPR036439">
    <property type="entry name" value="Dockerin_dom_sf"/>
</dbReference>
<proteinExistence type="inferred from homology"/>
<dbReference type="Pfam" id="PF00331">
    <property type="entry name" value="Glyco_hydro_10"/>
    <property type="match status" value="1"/>
</dbReference>
<dbReference type="OrthoDB" id="9809277at2"/>
<keyword evidence="3 7" id="KW-0378">Hydrolase</keyword>
<keyword evidence="11" id="KW-0732">Signal</keyword>
<evidence type="ECO:0000256" key="11">
    <source>
        <dbReference type="SAM" id="SignalP"/>
    </source>
</evidence>
<feature type="compositionally biased region" description="Low complexity" evidence="10">
    <location>
        <begin position="424"/>
        <end position="447"/>
    </location>
</feature>
<evidence type="ECO:0000259" key="15">
    <source>
        <dbReference type="PROSITE" id="PS51766"/>
    </source>
</evidence>
<evidence type="ECO:0000256" key="8">
    <source>
        <dbReference type="PROSITE-ProRule" id="PRU10061"/>
    </source>
</evidence>
<dbReference type="PANTHER" id="PTHR31490:SF90">
    <property type="entry name" value="ENDO-1,4-BETA-XYLANASE A"/>
    <property type="match status" value="1"/>
</dbReference>
<dbReference type="InterPro" id="IPR044846">
    <property type="entry name" value="GH10"/>
</dbReference>
<dbReference type="PROSITE" id="PS51766">
    <property type="entry name" value="DOCKERIN"/>
    <property type="match status" value="1"/>
</dbReference>
<feature type="domain" description="GH10" evidence="13">
    <location>
        <begin position="477"/>
        <end position="806"/>
    </location>
</feature>
<keyword evidence="2" id="KW-0677">Repeat</keyword>
<gene>
    <name evidence="16" type="ORF">IE37_02387</name>
</gene>
<dbReference type="GO" id="GO:0045493">
    <property type="term" value="P:xylan catabolic process"/>
    <property type="evidence" value="ECO:0007669"/>
    <property type="project" value="UniProtKB-UniRule"/>
</dbReference>
<dbReference type="UniPathway" id="UPA00114"/>
<dbReference type="PROSITE" id="PS51760">
    <property type="entry name" value="GH10_2"/>
    <property type="match status" value="1"/>
</dbReference>
<dbReference type="SUPFAM" id="SSF63446">
    <property type="entry name" value="Type I dockerin domain"/>
    <property type="match status" value="1"/>
</dbReference>
<dbReference type="Gene3D" id="3.20.20.370">
    <property type="entry name" value="Glycoside hydrolase/deacetylase"/>
    <property type="match status" value="1"/>
</dbReference>
<evidence type="ECO:0000256" key="3">
    <source>
        <dbReference type="ARBA" id="ARBA00022801"/>
    </source>
</evidence>
<evidence type="ECO:0000256" key="1">
    <source>
        <dbReference type="ARBA" id="ARBA00007495"/>
    </source>
</evidence>
<accession>A0A315XX68</accession>
<dbReference type="PANTHER" id="PTHR31490">
    <property type="entry name" value="GLYCOSYL HYDROLASE"/>
    <property type="match status" value="1"/>
</dbReference>
<comment type="similarity">
    <text evidence="1 9">Belongs to the glycosyl hydrolase 10 (cellulase F) family.</text>
</comment>
<dbReference type="InterPro" id="IPR008979">
    <property type="entry name" value="Galactose-bd-like_sf"/>
</dbReference>
<feature type="active site" description="Nucleophile" evidence="8">
    <location>
        <position position="737"/>
    </location>
</feature>